<dbReference type="InterPro" id="IPR011333">
    <property type="entry name" value="SKP1/BTB/POZ_sf"/>
</dbReference>
<reference evidence="2" key="1">
    <citation type="submission" date="2022-06" db="EMBL/GenBank/DDBJ databases">
        <title>Genome Sequence of Candolleomyces eurysporus.</title>
        <authorList>
            <person name="Buettner E."/>
        </authorList>
    </citation>
    <scope>NUCLEOTIDE SEQUENCE</scope>
    <source>
        <strain evidence="2">VTCC 930004</strain>
    </source>
</reference>
<dbReference type="EMBL" id="JANBPK010000844">
    <property type="protein sequence ID" value="KAJ2930372.1"/>
    <property type="molecule type" value="Genomic_DNA"/>
</dbReference>
<dbReference type="Proteomes" id="UP001140091">
    <property type="component" value="Unassembled WGS sequence"/>
</dbReference>
<sequence length="339" mass="37580">MSTESASDGTSPSTIVRPRPIRWGGTIFFKVEDLVFEAPRYRLAEHSEVFETMFHLPAGSDGTVEGRDEEHPIALEGYQASHFHALLKILYPTPDDSIFGTFTLEKEEWIGVLNLSTRWNMKKIRKHAIGELCKAFLGPVEKIALGREHKVAKWFQDGMIELISEHPTRPLDELKSQLGAEMVCTLLWIQTQTLSTPLGTGFVLCGPTLRMLRCYYGCEAAMFTSDRNCHSCGRTIVVDDPKALYLATGVGTTGTITQLPATGPATSNLMINLQYLLCRSCSREALPLQNHACPTCSLPTGHQTLRVKAPKNAVDSSSVSQKILEEFGDEIAGYESWDQ</sequence>
<name>A0A9W8J8Y2_9AGAR</name>
<evidence type="ECO:0000313" key="2">
    <source>
        <dbReference type="EMBL" id="KAJ2930372.1"/>
    </source>
</evidence>
<dbReference type="OrthoDB" id="2593747at2759"/>
<dbReference type="Pfam" id="PF00651">
    <property type="entry name" value="BTB"/>
    <property type="match status" value="1"/>
</dbReference>
<dbReference type="Gene3D" id="3.30.710.10">
    <property type="entry name" value="Potassium Channel Kv1.1, Chain A"/>
    <property type="match status" value="1"/>
</dbReference>
<dbReference type="SUPFAM" id="SSF54695">
    <property type="entry name" value="POZ domain"/>
    <property type="match status" value="1"/>
</dbReference>
<organism evidence="2 3">
    <name type="scientific">Candolleomyces eurysporus</name>
    <dbReference type="NCBI Taxonomy" id="2828524"/>
    <lineage>
        <taxon>Eukaryota</taxon>
        <taxon>Fungi</taxon>
        <taxon>Dikarya</taxon>
        <taxon>Basidiomycota</taxon>
        <taxon>Agaricomycotina</taxon>
        <taxon>Agaricomycetes</taxon>
        <taxon>Agaricomycetidae</taxon>
        <taxon>Agaricales</taxon>
        <taxon>Agaricineae</taxon>
        <taxon>Psathyrellaceae</taxon>
        <taxon>Candolleomyces</taxon>
    </lineage>
</organism>
<proteinExistence type="predicted"/>
<evidence type="ECO:0000313" key="3">
    <source>
        <dbReference type="Proteomes" id="UP001140091"/>
    </source>
</evidence>
<accession>A0A9W8J8Y2</accession>
<comment type="caution">
    <text evidence="2">The sequence shown here is derived from an EMBL/GenBank/DDBJ whole genome shotgun (WGS) entry which is preliminary data.</text>
</comment>
<keyword evidence="3" id="KW-1185">Reference proteome</keyword>
<dbReference type="AlphaFoldDB" id="A0A9W8J8Y2"/>
<evidence type="ECO:0000259" key="1">
    <source>
        <dbReference type="Pfam" id="PF00651"/>
    </source>
</evidence>
<gene>
    <name evidence="2" type="ORF">H1R20_g6729</name>
</gene>
<dbReference type="InterPro" id="IPR000210">
    <property type="entry name" value="BTB/POZ_dom"/>
</dbReference>
<protein>
    <recommendedName>
        <fullName evidence="1">BTB domain-containing protein</fullName>
    </recommendedName>
</protein>
<feature type="domain" description="BTB" evidence="1">
    <location>
        <begin position="27"/>
        <end position="133"/>
    </location>
</feature>
<feature type="non-terminal residue" evidence="2">
    <location>
        <position position="1"/>
    </location>
</feature>
<dbReference type="CDD" id="cd18186">
    <property type="entry name" value="BTB_POZ_ZBTB_KLHL-like"/>
    <property type="match status" value="1"/>
</dbReference>